<dbReference type="Pfam" id="PF05593">
    <property type="entry name" value="RHS_repeat"/>
    <property type="match status" value="2"/>
</dbReference>
<dbReference type="PANTHER" id="PTHR32305:SF17">
    <property type="entry name" value="TRNA NUCLEASE WAPA"/>
    <property type="match status" value="1"/>
</dbReference>
<keyword evidence="1" id="KW-0677">Repeat</keyword>
<evidence type="ECO:0000256" key="2">
    <source>
        <dbReference type="SAM" id="MobiDB-lite"/>
    </source>
</evidence>
<dbReference type="InterPro" id="IPR003587">
    <property type="entry name" value="Hint_dom_N"/>
</dbReference>
<comment type="caution">
    <text evidence="4">The sequence shown here is derived from an EMBL/GenBank/DDBJ whole genome shotgun (WGS) entry which is preliminary data.</text>
</comment>
<evidence type="ECO:0000313" key="4">
    <source>
        <dbReference type="EMBL" id="GHF87407.1"/>
    </source>
</evidence>
<dbReference type="Pfam" id="PF25023">
    <property type="entry name" value="TEN_YD-shell"/>
    <property type="match status" value="1"/>
</dbReference>
<dbReference type="Gene3D" id="2.180.10.10">
    <property type="entry name" value="RHS repeat-associated core"/>
    <property type="match status" value="2"/>
</dbReference>
<evidence type="ECO:0000259" key="3">
    <source>
        <dbReference type="SMART" id="SM00306"/>
    </source>
</evidence>
<dbReference type="CDD" id="cd00081">
    <property type="entry name" value="Hint"/>
    <property type="match status" value="1"/>
</dbReference>
<evidence type="ECO:0000313" key="5">
    <source>
        <dbReference type="Proteomes" id="UP000632849"/>
    </source>
</evidence>
<dbReference type="InterPro" id="IPR036844">
    <property type="entry name" value="Hint_dom_sf"/>
</dbReference>
<feature type="compositionally biased region" description="Low complexity" evidence="2">
    <location>
        <begin position="59"/>
        <end position="75"/>
    </location>
</feature>
<keyword evidence="5" id="KW-1185">Reference proteome</keyword>
<dbReference type="GO" id="GO:0016539">
    <property type="term" value="P:intein-mediated protein splicing"/>
    <property type="evidence" value="ECO:0007669"/>
    <property type="project" value="InterPro"/>
</dbReference>
<organism evidence="4 5">
    <name type="scientific">Streptomyces filamentosus</name>
    <name type="common">Streptomyces roseosporus</name>
    <dbReference type="NCBI Taxonomy" id="67294"/>
    <lineage>
        <taxon>Bacteria</taxon>
        <taxon>Bacillati</taxon>
        <taxon>Actinomycetota</taxon>
        <taxon>Actinomycetes</taxon>
        <taxon>Kitasatosporales</taxon>
        <taxon>Streptomycetaceae</taxon>
        <taxon>Streptomyces</taxon>
    </lineage>
</organism>
<proteinExistence type="predicted"/>
<gene>
    <name evidence="4" type="ORF">GCM10017667_14970</name>
</gene>
<dbReference type="Proteomes" id="UP000632849">
    <property type="component" value="Unassembled WGS sequence"/>
</dbReference>
<reference evidence="4" key="2">
    <citation type="submission" date="2020-09" db="EMBL/GenBank/DDBJ databases">
        <authorList>
            <person name="Sun Q."/>
            <person name="Ohkuma M."/>
        </authorList>
    </citation>
    <scope>NUCLEOTIDE SEQUENCE</scope>
    <source>
        <strain evidence="4">JCM 4122</strain>
    </source>
</reference>
<dbReference type="SMART" id="SM00306">
    <property type="entry name" value="HintN"/>
    <property type="match status" value="1"/>
</dbReference>
<accession>A0A919BF96</accession>
<dbReference type="InterPro" id="IPR006141">
    <property type="entry name" value="Intein_N"/>
</dbReference>
<dbReference type="InterPro" id="IPR030934">
    <property type="entry name" value="Intein_C"/>
</dbReference>
<sequence length="2204" mass="237211">MGQDPGISTSLPGLKQPKPVPVKPLKAGHKSRPNAASADVAKRVTWPSPGARTAPVTGAQAAQRTAAAPTAAPATNSPVSIAGVTEKSAKARALTRAEISVASRAATNKAGVEGLLFTVGRADGERSGGHAQVSVDYSTFKDAYGGDWGARLRLVQLPACSLTTPDKPECRATKPLRTVNDTENHKITAVAPVPGDTAPATAQATAASGDFTVLAATASSGGSTGSFAATPLEASGQWSAGGATGAFTWNYKVDVPDAPGGLAPGVSLSYNSQAVDGRTAASNNQAGWIGDGWSYEPAYIERRYKPCEQDDKATGNNKDVKVGDQCWYSDNATLSLGGKTSELVYQAGKGWHPASDSGEKVEKLVGAVNEDTGTDGTKGEGGAGEHWKITTRDGTQYFFGRNRLPGFVNGNTTTNSTLTVPVFGNHDGEPCYNASFAASSCQQAWRWNLDYVVDPRGNSMAYFWKKEKNSYGLNVTDSGTSTKTQYDRAGHLLRIEYGLRESTPYTTKATAKVIFTSVDRCDTTTCVFDEANASKWPDTPYDLNCASTATDCKDRHSPSFWSSVRLKSITTQVYSGAAYKDVDVWTLEQSFPPSGDGISRPMWLDTIKREGKNGTVVDGLPAITFIGEQKPNRVDGLGDGLAPFIRLRMSQILTETGGAIGVTYHTPDCTVTSLPPRDASNSTRCYPIKWEAEGDKVKEDWFNSYVVSSVVESDNVAATPDVVTEYSYLGGAEWSKNEDEFTKAENREYSVPRGYYRIQTRKGAGLEPRTLSETRYFRGIDGAVVKDSADVGVTDREQFSGMPRERATYNGDGGALVTATSFTPWRSAVTATRSRPGLPDVEAYFTDTAVDEKRTATPGGERTTKTVRTFDEYGLLKTVSDTGDTEKTGDEKCTTLTYARGTGSLIVDKVSRAETVAVACGATVTRPADVVDDIRTYYDGLALGAAPTAGLTTKVERINGTGTGYQTVSYTPSTCGTGTQLCYDQYGRQLASADAYGAVTKTAFAPTAGEVPTGMTLTNPLNHAVTTVLEPRRGQPTKITDANGKVKSVTYDALGRITAVWLPTRAQATYPAAPNYQFQYLVRTTGPIITTTKVLTHDSQYRTSYSFQDGLLRPLETQQESPDRAGRLITEALYNSRGEQTVDSGLFYADGAPEPLAVTGKETLYPSSTETEYDGVGRPVSVISKKYTDKTRETTYAYTGDSITVVPPAGGTPTTTVIDAMGRTVELKEYTNAARTTSQSTRYGYDKIGRLASLTDPSNAVWTYKYDTRGRQIEAVDPDKGKTVTAYDQGDRPVTSTDARQIALTTTYDLLGRPTALKKGTTSLASWTYDATGAKGLPAKATRFDTGGNAWVTESTSYNALDQPVITRFTVPASETGLAGTYEWYTTYNANTGQATALEHPEMADLPLEVVTTTLTAVTGLPDAVAAVTPDTSQTLLADTTYDHYGRMIRAEYGEFGRHIWTTNQYDEHTGQVTNTFTDRDASPQRVEDTAYSYDLAGNVTRIANGYDQGAARTTDTQCFTTDSLRRITEAWTNTGTLCDAAPTAAVVGGPDAYWSTYTYDAVGNRDIEVQHKTPSGPTADITRDYAAPAAGTHKIGSVAQTGVNPRTETYTYDATGNTATRKIGTADQQTLVWDDEGHLKSATKVTDVTSFLYDTSGQRMVRRDSTGTTVYLPGGDELHKDKAGKVTGTRYYNGSAMYKAGKYTFLLADHHGTGGTQITNDAVQKITRRKSTLFGGPRGTQPTGWIGDKGFLGGTNDTTTGLTHLGAREYDAALGRFISVDPLLETSRPQTLSGYVYSGNNPATFSDPTGLAFPECASGMYVCKNKGTDVVKKGKNYDKIVYGVGAEPTADDVASWAEPADQADYFITKVAKEYLGTGKAYKEWKKVYLQNISHFPGDPPTLLDILAAAGNSCNGRNSYNCPEDLKNITWDIQEFRDLAVIPAYVGAYENGAPRAPGSGGSKSGPGGCGKCFLAGTDVLMADGSSKDIDKIRVGDKVIATDPYTGKTEAREVTRLIVTEDDKKFNELTIDTPRGPATLTATHEHPFWSVSEHRWLEARNLKPGTTLRTESGRTVKVTANRAYTQHARTYNLTVDELHTYYVLAGETPVLVHNSNCPTASKYEDITSPGARMLNKSTDVGPVEFGKNLEANGWARTDKGPNIMYEKDGARYFLRGKANSHEGWTADYYNPGSKKADIKIRLGED</sequence>
<dbReference type="PANTHER" id="PTHR32305">
    <property type="match status" value="1"/>
</dbReference>
<dbReference type="InterPro" id="IPR031325">
    <property type="entry name" value="RHS_repeat"/>
</dbReference>
<name>A0A919BF96_STRFL</name>
<reference evidence="4" key="1">
    <citation type="journal article" date="2014" name="Int. J. Syst. Evol. Microbiol.">
        <title>Complete genome sequence of Corynebacterium casei LMG S-19264T (=DSM 44701T), isolated from a smear-ripened cheese.</title>
        <authorList>
            <consortium name="US DOE Joint Genome Institute (JGI-PGF)"/>
            <person name="Walter F."/>
            <person name="Albersmeier A."/>
            <person name="Kalinowski J."/>
            <person name="Ruckert C."/>
        </authorList>
    </citation>
    <scope>NUCLEOTIDE SEQUENCE</scope>
    <source>
        <strain evidence="4">JCM 4122</strain>
    </source>
</reference>
<dbReference type="EMBL" id="BNBE01000001">
    <property type="protein sequence ID" value="GHF87407.1"/>
    <property type="molecule type" value="Genomic_DNA"/>
</dbReference>
<dbReference type="InterPro" id="IPR056823">
    <property type="entry name" value="TEN-like_YD-shell"/>
</dbReference>
<dbReference type="Gene3D" id="2.170.16.10">
    <property type="entry name" value="Hedgehog/Intein (Hint) domain"/>
    <property type="match status" value="1"/>
</dbReference>
<feature type="region of interest" description="Disordered" evidence="2">
    <location>
        <begin position="1"/>
        <end position="79"/>
    </location>
</feature>
<evidence type="ECO:0000256" key="1">
    <source>
        <dbReference type="ARBA" id="ARBA00022737"/>
    </source>
</evidence>
<dbReference type="InterPro" id="IPR050708">
    <property type="entry name" value="T6SS_VgrG/RHS"/>
</dbReference>
<dbReference type="PROSITE" id="PS50817">
    <property type="entry name" value="INTEIN_N_TER"/>
    <property type="match status" value="1"/>
</dbReference>
<feature type="compositionally biased region" description="Polar residues" evidence="2">
    <location>
        <begin position="1"/>
        <end position="10"/>
    </location>
</feature>
<dbReference type="SUPFAM" id="SSF51294">
    <property type="entry name" value="Hedgehog/intein (Hint) domain"/>
    <property type="match status" value="1"/>
</dbReference>
<feature type="domain" description="Hint" evidence="3">
    <location>
        <begin position="1970"/>
        <end position="2071"/>
    </location>
</feature>
<dbReference type="PROSITE" id="PS50818">
    <property type="entry name" value="INTEIN_C_TER"/>
    <property type="match status" value="1"/>
</dbReference>
<dbReference type="NCBIfam" id="TIGR01643">
    <property type="entry name" value="YD_repeat_2x"/>
    <property type="match status" value="2"/>
</dbReference>
<dbReference type="NCBIfam" id="TIGR01443">
    <property type="entry name" value="intein_Cterm"/>
    <property type="match status" value="1"/>
</dbReference>
<dbReference type="InterPro" id="IPR022385">
    <property type="entry name" value="Rhs_assc_core"/>
</dbReference>
<protein>
    <recommendedName>
        <fullName evidence="3">Hint domain-containing protein</fullName>
    </recommendedName>
</protein>
<dbReference type="NCBIfam" id="TIGR03696">
    <property type="entry name" value="Rhs_assc_core"/>
    <property type="match status" value="1"/>
</dbReference>
<dbReference type="Pfam" id="PF07591">
    <property type="entry name" value="PT-HINT"/>
    <property type="match status" value="1"/>
</dbReference>
<dbReference type="InterPro" id="IPR006530">
    <property type="entry name" value="YD"/>
</dbReference>